<comment type="similarity">
    <text evidence="1">Belongs to the glycosyltransferase 2 family. WaaE/KdtX subfamily.</text>
</comment>
<gene>
    <name evidence="3" type="ORF">GTGU_03928</name>
</gene>
<dbReference type="InterPro" id="IPR001173">
    <property type="entry name" value="Glyco_trans_2-like"/>
</dbReference>
<dbReference type="CDD" id="cd02511">
    <property type="entry name" value="Beta4Glucosyltransferase"/>
    <property type="match status" value="1"/>
</dbReference>
<dbReference type="InterPro" id="IPR029044">
    <property type="entry name" value="Nucleotide-diphossugar_trans"/>
</dbReference>
<dbReference type="eggNOG" id="COG1216">
    <property type="taxonomic scope" value="Bacteria"/>
</dbReference>
<evidence type="ECO:0000313" key="3">
    <source>
        <dbReference type="EMBL" id="KFB99812.1"/>
    </source>
</evidence>
<accession>A0A084ZQR8</accession>
<evidence type="ECO:0000259" key="2">
    <source>
        <dbReference type="Pfam" id="PF00535"/>
    </source>
</evidence>
<dbReference type="PANTHER" id="PTHR43630:SF2">
    <property type="entry name" value="GLYCOSYLTRANSFERASE"/>
    <property type="match status" value="1"/>
</dbReference>
<dbReference type="Pfam" id="PF00535">
    <property type="entry name" value="Glycos_transf_2"/>
    <property type="match status" value="1"/>
</dbReference>
<protein>
    <submittedName>
        <fullName evidence="3">Lipopolysaccharide biosynthesis glycosyltransferase</fullName>
    </submittedName>
</protein>
<dbReference type="RefSeq" id="WP_038161087.1">
    <property type="nucleotide sequence ID" value="NZ_JMTB01000113.1"/>
</dbReference>
<dbReference type="Proteomes" id="UP000028630">
    <property type="component" value="Unassembled WGS sequence"/>
</dbReference>
<dbReference type="OrthoDB" id="9815923at2"/>
<dbReference type="Gene3D" id="3.90.550.10">
    <property type="entry name" value="Spore Coat Polysaccharide Biosynthesis Protein SpsA, Chain A"/>
    <property type="match status" value="1"/>
</dbReference>
<dbReference type="EMBL" id="JMTB01000113">
    <property type="protein sequence ID" value="KFB99812.1"/>
    <property type="molecule type" value="Genomic_DNA"/>
</dbReference>
<dbReference type="GO" id="GO:0016740">
    <property type="term" value="F:transferase activity"/>
    <property type="evidence" value="ECO:0007669"/>
    <property type="project" value="UniProtKB-KW"/>
</dbReference>
<proteinExistence type="inferred from homology"/>
<name>A0A084ZQR8_9ENTR</name>
<dbReference type="SUPFAM" id="SSF53448">
    <property type="entry name" value="Nucleotide-diphospho-sugar transferases"/>
    <property type="match status" value="1"/>
</dbReference>
<dbReference type="AlphaFoldDB" id="A0A084ZQR8"/>
<sequence>MTMRLSVVMIAKNAADLLAECIASVRWADEIILLDSGSTDNTVELAQSLGVKVYSNTDWQGYGPQRQRAQSYATGDYVLMIDTDERVTPELEQSLRQVLASPQPGAVYSMARQNYFLGRFMRHSGWYPDRVIRLYERERFQYNDNLVHESLDCHDALVIELNGDLRHLTCRDFASFQQKQLAYATAWAQERHQKGKRVTLAGIFGHTLGAFVKTLLIRGGVLDGAQGWLLAVVNAQYTFNKYTGLWALNRGYSASEKA</sequence>
<comment type="caution">
    <text evidence="3">The sequence shown here is derived from an EMBL/GenBank/DDBJ whole genome shotgun (WGS) entry which is preliminary data.</text>
</comment>
<keyword evidence="3" id="KW-0808">Transferase</keyword>
<evidence type="ECO:0000256" key="1">
    <source>
        <dbReference type="ARBA" id="ARBA00038494"/>
    </source>
</evidence>
<evidence type="ECO:0000313" key="4">
    <source>
        <dbReference type="Proteomes" id="UP000028630"/>
    </source>
</evidence>
<feature type="domain" description="Glycosyltransferase 2-like" evidence="2">
    <location>
        <begin position="6"/>
        <end position="143"/>
    </location>
</feature>
<dbReference type="PANTHER" id="PTHR43630">
    <property type="entry name" value="POLY-BETA-1,6-N-ACETYL-D-GLUCOSAMINE SYNTHASE"/>
    <property type="match status" value="1"/>
</dbReference>
<organism evidence="3 4">
    <name type="scientific">Trabulsiella guamensis ATCC 49490</name>
    <dbReference type="NCBI Taxonomy" id="1005994"/>
    <lineage>
        <taxon>Bacteria</taxon>
        <taxon>Pseudomonadati</taxon>
        <taxon>Pseudomonadota</taxon>
        <taxon>Gammaproteobacteria</taxon>
        <taxon>Enterobacterales</taxon>
        <taxon>Enterobacteriaceae</taxon>
        <taxon>Trabulsiella</taxon>
    </lineage>
</organism>
<keyword evidence="4" id="KW-1185">Reference proteome</keyword>
<reference evidence="4" key="1">
    <citation type="submission" date="2014-05" db="EMBL/GenBank/DDBJ databases">
        <title>ATOL: Assembling a taxonomically balanced genome-scale reconstruction of the evolutionary history of the Enterobacteriaceae.</title>
        <authorList>
            <person name="Plunkett G. III"/>
            <person name="Neeno-Eckwall E.C."/>
            <person name="Glasner J.D."/>
            <person name="Perna N.T."/>
        </authorList>
    </citation>
    <scope>NUCLEOTIDE SEQUENCE [LARGE SCALE GENOMIC DNA]</scope>
    <source>
        <strain evidence="4">ATCC 49490</strain>
    </source>
</reference>